<name>A0A8C4R6V5_EPTBU</name>
<comment type="catalytic activity">
    <reaction evidence="11">
        <text>oxidized [electron-transfer flavoprotein] + hexadecanoyl-CoA + H(+) = (2E)-hexadecenoyl-CoA + reduced [electron-transfer flavoprotein]</text>
        <dbReference type="Rhea" id="RHEA:43448"/>
        <dbReference type="Rhea" id="RHEA-COMP:10685"/>
        <dbReference type="Rhea" id="RHEA-COMP:10686"/>
        <dbReference type="ChEBI" id="CHEBI:15378"/>
        <dbReference type="ChEBI" id="CHEBI:57379"/>
        <dbReference type="ChEBI" id="CHEBI:57692"/>
        <dbReference type="ChEBI" id="CHEBI:58307"/>
        <dbReference type="ChEBI" id="CHEBI:61526"/>
    </reaction>
    <physiologicalReaction direction="left-to-right" evidence="11">
        <dbReference type="Rhea" id="RHEA:43449"/>
    </physiologicalReaction>
</comment>
<evidence type="ECO:0000256" key="1">
    <source>
        <dbReference type="ARBA" id="ARBA00001974"/>
    </source>
</evidence>
<evidence type="ECO:0000256" key="6">
    <source>
        <dbReference type="ARBA" id="ARBA00022827"/>
    </source>
</evidence>
<evidence type="ECO:0000256" key="5">
    <source>
        <dbReference type="ARBA" id="ARBA00022630"/>
    </source>
</evidence>
<dbReference type="GO" id="GO:0070991">
    <property type="term" value="F:medium-chain fatty acyl-CoA dehydrogenase activity"/>
    <property type="evidence" value="ECO:0007669"/>
    <property type="project" value="TreeGrafter"/>
</dbReference>
<comment type="pathway">
    <text evidence="2">Lipid metabolism; mitochondrial fatty acid beta-oxidation.</text>
</comment>
<reference evidence="19" key="2">
    <citation type="submission" date="2025-09" db="UniProtKB">
        <authorList>
            <consortium name="Ensembl"/>
        </authorList>
    </citation>
    <scope>IDENTIFICATION</scope>
</reference>
<dbReference type="SUPFAM" id="SSF56645">
    <property type="entry name" value="Acyl-CoA dehydrogenase NM domain-like"/>
    <property type="match status" value="1"/>
</dbReference>
<evidence type="ECO:0000256" key="8">
    <source>
        <dbReference type="ARBA" id="ARBA00023002"/>
    </source>
</evidence>
<dbReference type="InterPro" id="IPR050741">
    <property type="entry name" value="Acyl-CoA_dehydrogenase"/>
</dbReference>
<dbReference type="FunFam" id="1.10.540.10:FF:000010">
    <property type="entry name" value="Medium-chain specific acyl-CoA dehydrogenase, mitochondrial"/>
    <property type="match status" value="1"/>
</dbReference>
<dbReference type="Gene3D" id="1.10.540.10">
    <property type="entry name" value="Acyl-CoA dehydrogenase/oxidase, N-terminal domain"/>
    <property type="match status" value="1"/>
</dbReference>
<dbReference type="InterPro" id="IPR009075">
    <property type="entry name" value="AcylCo_DH/oxidase_C"/>
</dbReference>
<feature type="domain" description="Acyl-CoA dehydrogenase/oxidase C-terminal" evidence="16">
    <location>
        <begin position="246"/>
        <end position="294"/>
    </location>
</feature>
<evidence type="ECO:0000256" key="12">
    <source>
        <dbReference type="ARBA" id="ARBA00048877"/>
    </source>
</evidence>
<comment type="catalytic activity">
    <reaction evidence="10">
        <text>dodecanoyl-CoA + oxidized [electron-transfer flavoprotein] + H(+) = (2E)-dodecenoyl-CoA + reduced [electron-transfer flavoprotein]</text>
        <dbReference type="Rhea" id="RHEA:47296"/>
        <dbReference type="Rhea" id="RHEA-COMP:10685"/>
        <dbReference type="Rhea" id="RHEA-COMP:10686"/>
        <dbReference type="ChEBI" id="CHEBI:15378"/>
        <dbReference type="ChEBI" id="CHEBI:57330"/>
        <dbReference type="ChEBI" id="CHEBI:57375"/>
        <dbReference type="ChEBI" id="CHEBI:57692"/>
        <dbReference type="ChEBI" id="CHEBI:58307"/>
    </reaction>
    <physiologicalReaction direction="left-to-right" evidence="10">
        <dbReference type="Rhea" id="RHEA:47297"/>
    </physiologicalReaction>
</comment>
<evidence type="ECO:0000256" key="13">
    <source>
        <dbReference type="ARBA" id="ARBA00049038"/>
    </source>
</evidence>
<evidence type="ECO:0000313" key="19">
    <source>
        <dbReference type="Ensembl" id="ENSEBUP00000024441.1"/>
    </source>
</evidence>
<dbReference type="Pfam" id="PF02771">
    <property type="entry name" value="Acyl-CoA_dh_N"/>
    <property type="match status" value="1"/>
</dbReference>
<dbReference type="GO" id="GO:0005739">
    <property type="term" value="C:mitochondrion"/>
    <property type="evidence" value="ECO:0007669"/>
    <property type="project" value="TreeGrafter"/>
</dbReference>
<dbReference type="GeneTree" id="ENSGT00940000158429"/>
<comment type="catalytic activity">
    <reaction evidence="12">
        <text>octanoyl-CoA + oxidized [electron-transfer flavoprotein] + H(+) = (2E)-octenoyl-CoA + reduced [electron-transfer flavoprotein]</text>
        <dbReference type="Rhea" id="RHEA:48180"/>
        <dbReference type="Rhea" id="RHEA-COMP:10685"/>
        <dbReference type="Rhea" id="RHEA-COMP:10686"/>
        <dbReference type="ChEBI" id="CHEBI:15378"/>
        <dbReference type="ChEBI" id="CHEBI:57386"/>
        <dbReference type="ChEBI" id="CHEBI:57692"/>
        <dbReference type="ChEBI" id="CHEBI:58307"/>
        <dbReference type="ChEBI" id="CHEBI:62242"/>
    </reaction>
    <physiologicalReaction direction="left-to-right" evidence="12">
        <dbReference type="Rhea" id="RHEA:48181"/>
    </physiologicalReaction>
</comment>
<keyword evidence="7" id="KW-0809">Transit peptide</keyword>
<dbReference type="Pfam" id="PF00441">
    <property type="entry name" value="Acyl-CoA_dh_1"/>
    <property type="match status" value="1"/>
</dbReference>
<dbReference type="Gene3D" id="2.40.110.10">
    <property type="entry name" value="Butyryl-CoA Dehydrogenase, subunit A, domain 2"/>
    <property type="match status" value="1"/>
</dbReference>
<dbReference type="GO" id="GO:0051793">
    <property type="term" value="P:medium-chain fatty acid catabolic process"/>
    <property type="evidence" value="ECO:0007669"/>
    <property type="project" value="TreeGrafter"/>
</dbReference>
<accession>A0A8C4R6V5</accession>
<comment type="cofactor">
    <cofactor evidence="1 15">
        <name>FAD</name>
        <dbReference type="ChEBI" id="CHEBI:57692"/>
    </cofactor>
</comment>
<reference evidence="19" key="1">
    <citation type="submission" date="2025-08" db="UniProtKB">
        <authorList>
            <consortium name="Ensembl"/>
        </authorList>
    </citation>
    <scope>IDENTIFICATION</scope>
</reference>
<evidence type="ECO:0000256" key="15">
    <source>
        <dbReference type="RuleBase" id="RU362125"/>
    </source>
</evidence>
<dbReference type="PANTHER" id="PTHR48083">
    <property type="entry name" value="MEDIUM-CHAIN SPECIFIC ACYL-COA DEHYDROGENASE, MITOCHONDRIAL-RELATED"/>
    <property type="match status" value="1"/>
</dbReference>
<keyword evidence="20" id="KW-1185">Reference proteome</keyword>
<keyword evidence="5 15" id="KW-0285">Flavoprotein</keyword>
<comment type="catalytic activity">
    <reaction evidence="9">
        <text>decanoyl-CoA + oxidized [electron-transfer flavoprotein] + H(+) = (2E)-decenoyl-CoA + reduced [electron-transfer flavoprotein]</text>
        <dbReference type="Rhea" id="RHEA:48176"/>
        <dbReference type="Rhea" id="RHEA-COMP:10685"/>
        <dbReference type="Rhea" id="RHEA-COMP:10686"/>
        <dbReference type="ChEBI" id="CHEBI:15378"/>
        <dbReference type="ChEBI" id="CHEBI:57692"/>
        <dbReference type="ChEBI" id="CHEBI:58307"/>
        <dbReference type="ChEBI" id="CHEBI:61406"/>
        <dbReference type="ChEBI" id="CHEBI:61430"/>
    </reaction>
    <physiologicalReaction direction="left-to-right" evidence="9">
        <dbReference type="Rhea" id="RHEA:48177"/>
    </physiologicalReaction>
</comment>
<dbReference type="SUPFAM" id="SSF47203">
    <property type="entry name" value="Acyl-CoA dehydrogenase C-terminal domain-like"/>
    <property type="match status" value="1"/>
</dbReference>
<evidence type="ECO:0000256" key="2">
    <source>
        <dbReference type="ARBA" id="ARBA00005198"/>
    </source>
</evidence>
<dbReference type="InterPro" id="IPR006091">
    <property type="entry name" value="Acyl-CoA_Oxase/DH_mid-dom"/>
</dbReference>
<dbReference type="InterPro" id="IPR046373">
    <property type="entry name" value="Acyl-CoA_Oxase/DH_mid-dom_sf"/>
</dbReference>
<dbReference type="InterPro" id="IPR036250">
    <property type="entry name" value="AcylCo_DH-like_C"/>
</dbReference>
<dbReference type="Proteomes" id="UP000694388">
    <property type="component" value="Unplaced"/>
</dbReference>
<dbReference type="GO" id="GO:0050660">
    <property type="term" value="F:flavin adenine dinucleotide binding"/>
    <property type="evidence" value="ECO:0007669"/>
    <property type="project" value="InterPro"/>
</dbReference>
<organism evidence="19 20">
    <name type="scientific">Eptatretus burgeri</name>
    <name type="common">Inshore hagfish</name>
    <dbReference type="NCBI Taxonomy" id="7764"/>
    <lineage>
        <taxon>Eukaryota</taxon>
        <taxon>Metazoa</taxon>
        <taxon>Chordata</taxon>
        <taxon>Craniata</taxon>
        <taxon>Vertebrata</taxon>
        <taxon>Cyclostomata</taxon>
        <taxon>Myxini</taxon>
        <taxon>Myxiniformes</taxon>
        <taxon>Myxinidae</taxon>
        <taxon>Eptatretinae</taxon>
        <taxon>Eptatretus</taxon>
    </lineage>
</organism>
<comment type="catalytic activity">
    <reaction evidence="14">
        <text>hexanoyl-CoA + oxidized [electron-transfer flavoprotein] + H(+) = (2E)-hexenoyl-CoA + reduced [electron-transfer flavoprotein]</text>
        <dbReference type="Rhea" id="RHEA:43464"/>
        <dbReference type="Rhea" id="RHEA-COMP:10685"/>
        <dbReference type="Rhea" id="RHEA-COMP:10686"/>
        <dbReference type="ChEBI" id="CHEBI:15378"/>
        <dbReference type="ChEBI" id="CHEBI:57692"/>
        <dbReference type="ChEBI" id="CHEBI:58307"/>
        <dbReference type="ChEBI" id="CHEBI:62077"/>
        <dbReference type="ChEBI" id="CHEBI:62620"/>
    </reaction>
    <physiologicalReaction direction="left-to-right" evidence="14">
        <dbReference type="Rhea" id="RHEA:43465"/>
    </physiologicalReaction>
</comment>
<evidence type="ECO:0000256" key="3">
    <source>
        <dbReference type="ARBA" id="ARBA00009347"/>
    </source>
</evidence>
<protein>
    <recommendedName>
        <fullName evidence="4">Medium-chain specific acyl-CoA dehydrogenase, mitochondrial</fullName>
    </recommendedName>
</protein>
<dbReference type="PANTHER" id="PTHR48083:SF2">
    <property type="entry name" value="MEDIUM-CHAIN SPECIFIC ACYL-COA DEHYDROGENASE, MITOCHONDRIAL"/>
    <property type="match status" value="1"/>
</dbReference>
<evidence type="ECO:0000259" key="17">
    <source>
        <dbReference type="Pfam" id="PF02770"/>
    </source>
</evidence>
<keyword evidence="8 15" id="KW-0560">Oxidoreductase</keyword>
<evidence type="ECO:0000256" key="7">
    <source>
        <dbReference type="ARBA" id="ARBA00022946"/>
    </source>
</evidence>
<evidence type="ECO:0000259" key="16">
    <source>
        <dbReference type="Pfam" id="PF00441"/>
    </source>
</evidence>
<dbReference type="InterPro" id="IPR006089">
    <property type="entry name" value="Acyl-CoA_DH_CS"/>
</dbReference>
<dbReference type="Gene3D" id="1.20.140.10">
    <property type="entry name" value="Butyryl-CoA Dehydrogenase, subunit A, domain 3"/>
    <property type="match status" value="1"/>
</dbReference>
<sequence length="341" mass="37494">SVGHHVLQMGSQIMLVKFQLSEQQKEFQSVARRFAREEIIPQAAHYDKTGEYPWPIVEKAWKLGLMNHIIPQHCGGLELGIFDTCLIAEEISYGCTGIHTAMEANSLGTSPLLVAGTKEQQKKYLGRLTEAPLMCAYCVTEPGAGSDVAGIKTSAKRCGSDYIINGEKMWITNGGKASWYFVLACTNPDPKVSAGKAFTGFIVEANSPGVTPGRKEWNMGQRCSDTCGVRFDEVRVPKENVVGEEGAGFKIAMAAFDKTRAPVAAGAVGLAKRALDESTAFALERKTFGKPIAEVGRLQIPRCNRSNRECFHIRIYKFTSMAQKLLYAQYTDKGKIERLQN</sequence>
<dbReference type="InterPro" id="IPR009100">
    <property type="entry name" value="AcylCoA_DH/oxidase_NM_dom_sf"/>
</dbReference>
<feature type="domain" description="Acyl-CoA dehydrogenase/oxidase N-terminal" evidence="18">
    <location>
        <begin position="21"/>
        <end position="129"/>
    </location>
</feature>
<dbReference type="AlphaFoldDB" id="A0A8C4R6V5"/>
<dbReference type="FunFam" id="2.40.110.10:FF:000007">
    <property type="entry name" value="Medium-chain specific acyl-CoA dehydrogenase, mitochondrial"/>
    <property type="match status" value="1"/>
</dbReference>
<dbReference type="PROSITE" id="PS00072">
    <property type="entry name" value="ACYL_COA_DH_1"/>
    <property type="match status" value="1"/>
</dbReference>
<evidence type="ECO:0000256" key="9">
    <source>
        <dbReference type="ARBA" id="ARBA00047546"/>
    </source>
</evidence>
<evidence type="ECO:0000313" key="20">
    <source>
        <dbReference type="Proteomes" id="UP000694388"/>
    </source>
</evidence>
<evidence type="ECO:0000256" key="10">
    <source>
        <dbReference type="ARBA" id="ARBA00047893"/>
    </source>
</evidence>
<dbReference type="Pfam" id="PF02770">
    <property type="entry name" value="Acyl-CoA_dh_M"/>
    <property type="match status" value="1"/>
</dbReference>
<proteinExistence type="inferred from homology"/>
<feature type="domain" description="Acyl-CoA oxidase/dehydrogenase middle" evidence="17">
    <location>
        <begin position="136"/>
        <end position="234"/>
    </location>
</feature>
<dbReference type="OMA" id="KYDLAEH"/>
<evidence type="ECO:0000259" key="18">
    <source>
        <dbReference type="Pfam" id="PF02771"/>
    </source>
</evidence>
<evidence type="ECO:0000256" key="11">
    <source>
        <dbReference type="ARBA" id="ARBA00047916"/>
    </source>
</evidence>
<comment type="similarity">
    <text evidence="3 15">Belongs to the acyl-CoA dehydrogenase family.</text>
</comment>
<dbReference type="InterPro" id="IPR037069">
    <property type="entry name" value="AcylCoA_DH/ox_N_sf"/>
</dbReference>
<dbReference type="InterPro" id="IPR013786">
    <property type="entry name" value="AcylCoA_DH/ox_N"/>
</dbReference>
<dbReference type="Ensembl" id="ENSEBUT00000025017.1">
    <property type="protein sequence ID" value="ENSEBUP00000024441.1"/>
    <property type="gene ID" value="ENSEBUG00000015066.1"/>
</dbReference>
<keyword evidence="6 15" id="KW-0274">FAD</keyword>
<comment type="catalytic activity">
    <reaction evidence="13">
        <text>tetradecanoyl-CoA + oxidized [electron-transfer flavoprotein] + H(+) = (2E)-tetradecenoyl-CoA + reduced [electron-transfer flavoprotein]</text>
        <dbReference type="Rhea" id="RHEA:47316"/>
        <dbReference type="Rhea" id="RHEA-COMP:10685"/>
        <dbReference type="Rhea" id="RHEA-COMP:10686"/>
        <dbReference type="ChEBI" id="CHEBI:15378"/>
        <dbReference type="ChEBI" id="CHEBI:57385"/>
        <dbReference type="ChEBI" id="CHEBI:57692"/>
        <dbReference type="ChEBI" id="CHEBI:58307"/>
        <dbReference type="ChEBI" id="CHEBI:61405"/>
    </reaction>
    <physiologicalReaction direction="left-to-right" evidence="13">
        <dbReference type="Rhea" id="RHEA:47317"/>
    </physiologicalReaction>
</comment>
<evidence type="ECO:0000256" key="4">
    <source>
        <dbReference type="ARBA" id="ARBA00019125"/>
    </source>
</evidence>
<evidence type="ECO:0000256" key="14">
    <source>
        <dbReference type="ARBA" id="ARBA00049192"/>
    </source>
</evidence>